<dbReference type="Proteomes" id="UP000280861">
    <property type="component" value="Unassembled WGS sequence"/>
</dbReference>
<accession>A0A3P5XET3</accession>
<organism evidence="1 2">
    <name type="scientific">Arthrobacter ulcerisalmonis</name>
    <dbReference type="NCBI Taxonomy" id="2483813"/>
    <lineage>
        <taxon>Bacteria</taxon>
        <taxon>Bacillati</taxon>
        <taxon>Actinomycetota</taxon>
        <taxon>Actinomycetes</taxon>
        <taxon>Micrococcales</taxon>
        <taxon>Micrococcaceae</taxon>
        <taxon>Arthrobacter</taxon>
    </lineage>
</organism>
<dbReference type="OrthoDB" id="5082854at2"/>
<name>A0A3P5XET3_9MICC</name>
<dbReference type="RefSeq" id="WP_124093348.1">
    <property type="nucleotide sequence ID" value="NZ_CBCRYA010000036.1"/>
</dbReference>
<keyword evidence="2" id="KW-1185">Reference proteome</keyword>
<evidence type="ECO:0000313" key="2">
    <source>
        <dbReference type="Proteomes" id="UP000280861"/>
    </source>
</evidence>
<dbReference type="AlphaFoldDB" id="A0A3P5XET3"/>
<protein>
    <submittedName>
        <fullName evidence="1">Uncharacterized protein</fullName>
    </submittedName>
</protein>
<gene>
    <name evidence="1" type="ORF">PSET11_03290</name>
</gene>
<sequence length="80" mass="8807">MVSRTATAVIVKASTVATDGVEATRYYGPFLPHVGSATTTFLEELEDELKDSGRYRSWDVSVEDVFIGTDESDCEVRATR</sequence>
<evidence type="ECO:0000313" key="1">
    <source>
        <dbReference type="EMBL" id="VDC33261.1"/>
    </source>
</evidence>
<proteinExistence type="predicted"/>
<dbReference type="EMBL" id="UXAU01000046">
    <property type="protein sequence ID" value="VDC33261.1"/>
    <property type="molecule type" value="Genomic_DNA"/>
</dbReference>
<reference evidence="1 2" key="1">
    <citation type="submission" date="2018-11" db="EMBL/GenBank/DDBJ databases">
        <authorList>
            <person name="Criscuolo A."/>
        </authorList>
    </citation>
    <scope>NUCLEOTIDE SEQUENCE [LARGE SCALE GENOMIC DNA]</scope>
    <source>
        <strain evidence="1">AT11b</strain>
    </source>
</reference>